<feature type="transmembrane region" description="Helical" evidence="1">
    <location>
        <begin position="113"/>
        <end position="132"/>
    </location>
</feature>
<organism evidence="3 4">
    <name type="scientific">Marivirga aurantiaca</name>
    <dbReference type="NCBI Taxonomy" id="2802615"/>
    <lineage>
        <taxon>Bacteria</taxon>
        <taxon>Pseudomonadati</taxon>
        <taxon>Bacteroidota</taxon>
        <taxon>Cytophagia</taxon>
        <taxon>Cytophagales</taxon>
        <taxon>Marivirgaceae</taxon>
        <taxon>Marivirga</taxon>
    </lineage>
</organism>
<keyword evidence="1" id="KW-0812">Transmembrane</keyword>
<evidence type="ECO:0000313" key="4">
    <source>
        <dbReference type="Proteomes" id="UP000611723"/>
    </source>
</evidence>
<evidence type="ECO:0000259" key="2">
    <source>
        <dbReference type="Pfam" id="PF25275"/>
    </source>
</evidence>
<reference evidence="3" key="1">
    <citation type="submission" date="2021-01" db="EMBL/GenBank/DDBJ databases">
        <title>Marivirga aurantiaca sp. nov., isolated from intertidal surface sediments.</title>
        <authorList>
            <person name="Zhang M."/>
        </authorList>
    </citation>
    <scope>NUCLEOTIDE SEQUENCE</scope>
    <source>
        <strain evidence="3">S37H4</strain>
    </source>
</reference>
<name>A0A934X2K8_9BACT</name>
<protein>
    <recommendedName>
        <fullName evidence="2">Golvesin/Xly CBD-like domain-containing protein</fullName>
    </recommendedName>
</protein>
<feature type="domain" description="Golvesin/Xly CBD-like" evidence="2">
    <location>
        <begin position="986"/>
        <end position="1112"/>
    </location>
</feature>
<evidence type="ECO:0000256" key="1">
    <source>
        <dbReference type="SAM" id="Phobius"/>
    </source>
</evidence>
<dbReference type="EMBL" id="JAEQBW010000016">
    <property type="protein sequence ID" value="MBK6267321.1"/>
    <property type="molecule type" value="Genomic_DNA"/>
</dbReference>
<feature type="transmembrane region" description="Helical" evidence="1">
    <location>
        <begin position="176"/>
        <end position="194"/>
    </location>
</feature>
<feature type="transmembrane region" description="Helical" evidence="1">
    <location>
        <begin position="229"/>
        <end position="247"/>
    </location>
</feature>
<dbReference type="InterPro" id="IPR033803">
    <property type="entry name" value="CBD-like_Golvesin-Xly"/>
</dbReference>
<gene>
    <name evidence="3" type="ORF">JKA74_19925</name>
</gene>
<dbReference type="Pfam" id="PF25275">
    <property type="entry name" value="Golvesin_C"/>
    <property type="match status" value="1"/>
</dbReference>
<feature type="transmembrane region" description="Helical" evidence="1">
    <location>
        <begin position="254"/>
        <end position="278"/>
    </location>
</feature>
<feature type="transmembrane region" description="Helical" evidence="1">
    <location>
        <begin position="22"/>
        <end position="41"/>
    </location>
</feature>
<evidence type="ECO:0000313" key="3">
    <source>
        <dbReference type="EMBL" id="MBK6267321.1"/>
    </source>
</evidence>
<keyword evidence="1" id="KW-1133">Transmembrane helix</keyword>
<comment type="caution">
    <text evidence="3">The sequence shown here is derived from an EMBL/GenBank/DDBJ whole genome shotgun (WGS) entry which is preliminary data.</text>
</comment>
<keyword evidence="4" id="KW-1185">Reference proteome</keyword>
<dbReference type="Proteomes" id="UP000611723">
    <property type="component" value="Unassembled WGS sequence"/>
</dbReference>
<feature type="transmembrane region" description="Helical" evidence="1">
    <location>
        <begin position="61"/>
        <end position="84"/>
    </location>
</feature>
<accession>A0A934X2K8</accession>
<keyword evidence="1" id="KW-0472">Membrane</keyword>
<proteinExistence type="predicted"/>
<dbReference type="RefSeq" id="WP_201433007.1">
    <property type="nucleotide sequence ID" value="NZ_JAEQBW010000016.1"/>
</dbReference>
<sequence>MISIKNILTISRFESKVLWRNWFFRILAVAGIGFLSLLFILEFSEVNTPDWDQLSNSWMMPYAGMILISIPQVAAVIFLATGLIKKDKKVDTNEVFFVRPITNLDYVLGKALALFKLFFLLNMVLVCIPLIINITNPYTTFNPLAYIVYPLLTSIPTIIFTTGVAFLAVTLLKNQPITIVLLLGIAGVQLIYYFDQFSNILDFMAFRLPMYISEISGFADMEFALWQRAFYLITGVACLFITAIFLDRLSSHRVAIISTAVIGVVFLGISSFIMLRLWDMRQEPIKLRQEMITVNGKWADVPNVDIVSNAIDLEWLGSSISATSEMVVRNINQQPLEKVYFTLNPGLIVDEVLVGNKPLEFKRNQHIISLEQGFTLAPNQEVKVLIKYHGSIKESAAHLEVDQKRFESAREYFVHSMQKKYAFLQPDYVLLTKDVFWYPDIEIGYSSKSPRKARQSFIDFQLKVKTAEGKMAISQGDPVIKGDTYEFNPEYPLPQISLAIGDYVKKEILVDSITYAVYHYPKNDYFLKELDQLQDTLSYLITDLVNEYEDAQKLSYPFKRLNFVEAPISFMAYNKVYESHQAYLQPETVYWPEEGGNISQFDLRRQKIYMDKQANAQNQVLTDKQKQANVFNDLIKKIFTGQIGAEYVFDGYHEDVADYSLFPNYYDYNAGIVSREWTLLNRSIATYLKNEKPPQTDYSRNKNGISFTEECNNLMRESSLQEILSGAEFNKIQKSVSLKSQYLFSYIGQLVGENNFKTFLYNWLNAHQHQLTHYEELREALISEFSLDIDPIIRKVYSESDQAAYEILDIQKYEVLDGDRKRYQLLIKVKNSGENDGVLEVKFNTGGNLIANQDDDDVFLQKVNKELAESTARNFVLRQGETKLLGFVMDEKPNNITLNTIISKNIPSEIVLAIGPLTKREGGALFEGERVIIEEKASNLYEIIVDNEDSEFSSFSPIKPTYLKAYLDSRKTTEQKYYGSWDRPYSSWQATTGSEFYGTVIRSAHFTRSGNGEKVATWTPEIKEEGFYDIYTYMKGKNQNEFRGKDGDNKQFYYHYTIQHADGADNITYNISNAEPGWNFLGSYYFNQNGGSVSLSDECGLRTVYADAIKWVKQ</sequence>
<feature type="transmembrane region" description="Helical" evidence="1">
    <location>
        <begin position="144"/>
        <end position="169"/>
    </location>
</feature>
<dbReference type="AlphaFoldDB" id="A0A934X2K8"/>